<dbReference type="OrthoDB" id="9799211at2"/>
<organism evidence="2 3">
    <name type="scientific">Candidatus Cryosericum terrychapinii</name>
    <dbReference type="NCBI Taxonomy" id="2290919"/>
    <lineage>
        <taxon>Bacteria</taxon>
        <taxon>Pseudomonadati</taxon>
        <taxon>Caldisericota/Cryosericota group</taxon>
        <taxon>Candidatus Cryosericota</taxon>
        <taxon>Candidatus Cryosericia</taxon>
        <taxon>Candidatus Cryosericales</taxon>
        <taxon>Candidatus Cryosericaceae</taxon>
        <taxon>Candidatus Cryosericum</taxon>
    </lineage>
</organism>
<feature type="region of interest" description="Disordered" evidence="1">
    <location>
        <begin position="1"/>
        <end position="21"/>
    </location>
</feature>
<evidence type="ECO:0000313" key="2">
    <source>
        <dbReference type="EMBL" id="RIE05719.1"/>
    </source>
</evidence>
<evidence type="ECO:0000313" key="3">
    <source>
        <dbReference type="Proteomes" id="UP000266328"/>
    </source>
</evidence>
<sequence length="281" mass="31585">MAVSAKSKSDTREAPRSLGNEENGRFGEATCLFALLAVYCCAGRTSRNWKAEERVLGNYRAYCDESSHLEHDGLRAMGLGVLWCPEEKTGEANHAILELKRVHGIAQTAELKWTRVSPAKLDFYQALIDYFLNTTYLNLRVLIVPDKSVLNHAAWHQTHDDWYYKMYYVALKHVLQRCLSCDVFLDYKDTHGGPKVRKLRKYLAGVVSSSIAVQTVRSDEVPLVQLVDLLLGAVTAANRGDVASAAKLALIEQLRRGLHSDLRTESSYSATKFNMFLWPSS</sequence>
<accession>A0A398CWT7</accession>
<gene>
    <name evidence="2" type="ORF">SMC7_06075</name>
</gene>
<dbReference type="Proteomes" id="UP000266328">
    <property type="component" value="Unassembled WGS sequence"/>
</dbReference>
<dbReference type="Pfam" id="PF12686">
    <property type="entry name" value="DUF3800"/>
    <property type="match status" value="1"/>
</dbReference>
<dbReference type="InterPro" id="IPR024524">
    <property type="entry name" value="DUF3800"/>
</dbReference>
<evidence type="ECO:0000256" key="1">
    <source>
        <dbReference type="SAM" id="MobiDB-lite"/>
    </source>
</evidence>
<keyword evidence="3" id="KW-1185">Reference proteome</keyword>
<reference evidence="2 3" key="1">
    <citation type="submission" date="2018-09" db="EMBL/GenBank/DDBJ databases">
        <title>Discovery and Ecogenomic Context for Candidatus Cryosericales, a Global Caldiserica Order Active in Thawing Permafrost.</title>
        <authorList>
            <person name="Martinez M.A."/>
            <person name="Woodcroft B.J."/>
            <person name="Ignacio Espinoza J.C."/>
            <person name="Zayed A."/>
            <person name="Singleton C.M."/>
            <person name="Boyd J."/>
            <person name="Li Y.-F."/>
            <person name="Purvine S."/>
            <person name="Maughan H."/>
            <person name="Hodgkins S.B."/>
            <person name="Anderson D."/>
            <person name="Sederholm M."/>
            <person name="Temperton B."/>
            <person name="Saleska S.R."/>
            <person name="Tyson G.W."/>
            <person name="Rich V.I."/>
        </authorList>
    </citation>
    <scope>NUCLEOTIDE SEQUENCE [LARGE SCALE GENOMIC DNA]</scope>
    <source>
        <strain evidence="2 3">SMC7</strain>
    </source>
</reference>
<dbReference type="EMBL" id="QXIS01000033">
    <property type="protein sequence ID" value="RIE05719.1"/>
    <property type="molecule type" value="Genomic_DNA"/>
</dbReference>
<proteinExistence type="predicted"/>
<comment type="caution">
    <text evidence="2">The sequence shown here is derived from an EMBL/GenBank/DDBJ whole genome shotgun (WGS) entry which is preliminary data.</text>
</comment>
<protein>
    <submittedName>
        <fullName evidence="2">DUF3800 domain-containing protein</fullName>
    </submittedName>
</protein>
<name>A0A398CWT7_9BACT</name>
<dbReference type="AlphaFoldDB" id="A0A398CWT7"/>